<evidence type="ECO:0000313" key="2">
    <source>
        <dbReference type="Proteomes" id="UP000054047"/>
    </source>
</evidence>
<protein>
    <submittedName>
        <fullName evidence="1">Uncharacterized protein</fullName>
    </submittedName>
</protein>
<evidence type="ECO:0000313" key="1">
    <source>
        <dbReference type="EMBL" id="KIH51248.1"/>
    </source>
</evidence>
<proteinExistence type="predicted"/>
<dbReference type="Proteomes" id="UP000054047">
    <property type="component" value="Unassembled WGS sequence"/>
</dbReference>
<organism evidence="1 2">
    <name type="scientific">Ancylostoma duodenale</name>
    <dbReference type="NCBI Taxonomy" id="51022"/>
    <lineage>
        <taxon>Eukaryota</taxon>
        <taxon>Metazoa</taxon>
        <taxon>Ecdysozoa</taxon>
        <taxon>Nematoda</taxon>
        <taxon>Chromadorea</taxon>
        <taxon>Rhabditida</taxon>
        <taxon>Rhabditina</taxon>
        <taxon>Rhabditomorpha</taxon>
        <taxon>Strongyloidea</taxon>
        <taxon>Ancylostomatidae</taxon>
        <taxon>Ancylostomatinae</taxon>
        <taxon>Ancylostoma</taxon>
    </lineage>
</organism>
<reference evidence="1 2" key="1">
    <citation type="submission" date="2013-12" db="EMBL/GenBank/DDBJ databases">
        <title>Draft genome of the parsitic nematode Ancylostoma duodenale.</title>
        <authorList>
            <person name="Mitreva M."/>
        </authorList>
    </citation>
    <scope>NUCLEOTIDE SEQUENCE [LARGE SCALE GENOMIC DNA]</scope>
    <source>
        <strain evidence="1 2">Zhejiang</strain>
    </source>
</reference>
<accession>A0A0C2C4M7</accession>
<gene>
    <name evidence="1" type="ORF">ANCDUO_18667</name>
</gene>
<keyword evidence="2" id="KW-1185">Reference proteome</keyword>
<sequence>AHTKLVQLVEEDDSEGGAGGVFRADIDDPDVANALGSSVRPELKMLTRRRHRSLSLFAQNILHSVPSTGPHKLNPQLTSIKPWVLLERELEEAGGYSQVDMKYMEDIEKYLQNSTVDNSLSFSGNGLFTMSDARRFARTEKLNAIGSCTISPVTEILSKEIG</sequence>
<feature type="non-terminal residue" evidence="1">
    <location>
        <position position="1"/>
    </location>
</feature>
<dbReference type="AlphaFoldDB" id="A0A0C2C4M7"/>
<dbReference type="OrthoDB" id="10263597at2759"/>
<name>A0A0C2C4M7_9BILA</name>
<dbReference type="EMBL" id="KN747161">
    <property type="protein sequence ID" value="KIH51248.1"/>
    <property type="molecule type" value="Genomic_DNA"/>
</dbReference>